<gene>
    <name evidence="1" type="ORF">S03H2_61488</name>
</gene>
<organism evidence="1">
    <name type="scientific">marine sediment metagenome</name>
    <dbReference type="NCBI Taxonomy" id="412755"/>
    <lineage>
        <taxon>unclassified sequences</taxon>
        <taxon>metagenomes</taxon>
        <taxon>ecological metagenomes</taxon>
    </lineage>
</organism>
<dbReference type="EMBL" id="BARU01039691">
    <property type="protein sequence ID" value="GAH83923.1"/>
    <property type="molecule type" value="Genomic_DNA"/>
</dbReference>
<sequence>MGDMVFLVFFSKGNLRTFCGVFSTEERAQKYIDGVPEDERVWWYSRAAELDSDFV</sequence>
<dbReference type="AlphaFoldDB" id="X1KPG1"/>
<name>X1KPG1_9ZZZZ</name>
<evidence type="ECO:0000313" key="1">
    <source>
        <dbReference type="EMBL" id="GAH83923.1"/>
    </source>
</evidence>
<accession>X1KPG1</accession>
<reference evidence="1" key="1">
    <citation type="journal article" date="2014" name="Front. Microbiol.">
        <title>High frequency of phylogenetically diverse reductive dehalogenase-homologous genes in deep subseafloor sedimentary metagenomes.</title>
        <authorList>
            <person name="Kawai M."/>
            <person name="Futagami T."/>
            <person name="Toyoda A."/>
            <person name="Takaki Y."/>
            <person name="Nishi S."/>
            <person name="Hori S."/>
            <person name="Arai W."/>
            <person name="Tsubouchi T."/>
            <person name="Morono Y."/>
            <person name="Uchiyama I."/>
            <person name="Ito T."/>
            <person name="Fujiyama A."/>
            <person name="Inagaki F."/>
            <person name="Takami H."/>
        </authorList>
    </citation>
    <scope>NUCLEOTIDE SEQUENCE</scope>
    <source>
        <strain evidence="1">Expedition CK06-06</strain>
    </source>
</reference>
<comment type="caution">
    <text evidence="1">The sequence shown here is derived from an EMBL/GenBank/DDBJ whole genome shotgun (WGS) entry which is preliminary data.</text>
</comment>
<protein>
    <submittedName>
        <fullName evidence="1">Uncharacterized protein</fullName>
    </submittedName>
</protein>
<proteinExistence type="predicted"/>